<dbReference type="RefSeq" id="WP_242150298.1">
    <property type="nucleotide sequence ID" value="NZ_CP093379.1"/>
</dbReference>
<dbReference type="InterPro" id="IPR036390">
    <property type="entry name" value="WH_DNA-bd_sf"/>
</dbReference>
<dbReference type="InterPro" id="IPR000847">
    <property type="entry name" value="LysR_HTH_N"/>
</dbReference>
<accession>A0ABY3X0Y1</accession>
<dbReference type="Pfam" id="PF00126">
    <property type="entry name" value="HTH_1"/>
    <property type="match status" value="1"/>
</dbReference>
<evidence type="ECO:0000256" key="1">
    <source>
        <dbReference type="ARBA" id="ARBA00009437"/>
    </source>
</evidence>
<evidence type="ECO:0000256" key="4">
    <source>
        <dbReference type="ARBA" id="ARBA00023163"/>
    </source>
</evidence>
<dbReference type="PANTHER" id="PTHR30537">
    <property type="entry name" value="HTH-TYPE TRANSCRIPTIONAL REGULATOR"/>
    <property type="match status" value="1"/>
</dbReference>
<keyword evidence="7" id="KW-1185">Reference proteome</keyword>
<evidence type="ECO:0000313" key="7">
    <source>
        <dbReference type="Proteomes" id="UP000829542"/>
    </source>
</evidence>
<name>A0ABY3X0Y1_9GAMM</name>
<dbReference type="CDD" id="cd08422">
    <property type="entry name" value="PBP2_CrgA_like"/>
    <property type="match status" value="1"/>
</dbReference>
<sequence length="308" mass="33730">MDLNALKIFIYVVEAGSFTRAAKALEMPTSNVSRAVTLLEKRLNCQLLIRTTRSLRLTEYGELLFNKGMPLVKEVENAALELGEMKNELTGTLNIAIPSESGPILLGEILIAFAAKHPQLQLNIHTNLLGSTNLQDNIDLTLFFHRGDQLDSTMITRKIRSFESIVVASPKLLTKVKPPKRISQLTKLPCITTSSALNKKPWCFITPQGGYEHLTISGNFCADSGLLAAKAAVSGLGFAILTKEMCQDAIDDGRLVSIALPQKPAALELLLAYPQQKHLSPATRVFIDTLLLYFETLAESSPSSLINI</sequence>
<keyword evidence="3" id="KW-0238">DNA-binding</keyword>
<dbReference type="PROSITE" id="PS50931">
    <property type="entry name" value="HTH_LYSR"/>
    <property type="match status" value="1"/>
</dbReference>
<dbReference type="InterPro" id="IPR005119">
    <property type="entry name" value="LysR_subst-bd"/>
</dbReference>
<keyword evidence="2" id="KW-0805">Transcription regulation</keyword>
<feature type="domain" description="HTH lysR-type" evidence="5">
    <location>
        <begin position="1"/>
        <end position="58"/>
    </location>
</feature>
<dbReference type="PANTHER" id="PTHR30537:SF5">
    <property type="entry name" value="HTH-TYPE TRANSCRIPTIONAL ACTIVATOR TTDR-RELATED"/>
    <property type="match status" value="1"/>
</dbReference>
<dbReference type="InterPro" id="IPR058163">
    <property type="entry name" value="LysR-type_TF_proteobact-type"/>
</dbReference>
<dbReference type="Gene3D" id="1.10.10.10">
    <property type="entry name" value="Winged helix-like DNA-binding domain superfamily/Winged helix DNA-binding domain"/>
    <property type="match status" value="1"/>
</dbReference>
<organism evidence="6 7">
    <name type="scientific">Ignatzschineria rhizosphaerae</name>
    <dbReference type="NCBI Taxonomy" id="2923279"/>
    <lineage>
        <taxon>Bacteria</taxon>
        <taxon>Pseudomonadati</taxon>
        <taxon>Pseudomonadota</taxon>
        <taxon>Gammaproteobacteria</taxon>
        <taxon>Cardiobacteriales</taxon>
        <taxon>Ignatzschineriaceae</taxon>
        <taxon>Ignatzschineria</taxon>
    </lineage>
</organism>
<dbReference type="Gene3D" id="3.40.190.290">
    <property type="match status" value="1"/>
</dbReference>
<dbReference type="Pfam" id="PF03466">
    <property type="entry name" value="LysR_substrate"/>
    <property type="match status" value="1"/>
</dbReference>
<protein>
    <submittedName>
        <fullName evidence="6">LysR family transcriptional regulator</fullName>
    </submittedName>
</protein>
<comment type="similarity">
    <text evidence="1">Belongs to the LysR transcriptional regulatory family.</text>
</comment>
<keyword evidence="4" id="KW-0804">Transcription</keyword>
<gene>
    <name evidence="6" type="ORF">MMG00_01350</name>
</gene>
<evidence type="ECO:0000259" key="5">
    <source>
        <dbReference type="PROSITE" id="PS50931"/>
    </source>
</evidence>
<evidence type="ECO:0000256" key="2">
    <source>
        <dbReference type="ARBA" id="ARBA00023015"/>
    </source>
</evidence>
<dbReference type="SUPFAM" id="SSF46785">
    <property type="entry name" value="Winged helix' DNA-binding domain"/>
    <property type="match status" value="1"/>
</dbReference>
<dbReference type="EMBL" id="CP093379">
    <property type="protein sequence ID" value="UNM96537.1"/>
    <property type="molecule type" value="Genomic_DNA"/>
</dbReference>
<dbReference type="InterPro" id="IPR036388">
    <property type="entry name" value="WH-like_DNA-bd_sf"/>
</dbReference>
<evidence type="ECO:0000313" key="6">
    <source>
        <dbReference type="EMBL" id="UNM96537.1"/>
    </source>
</evidence>
<proteinExistence type="inferred from homology"/>
<dbReference type="Proteomes" id="UP000829542">
    <property type="component" value="Chromosome"/>
</dbReference>
<reference evidence="6 7" key="1">
    <citation type="submission" date="2022-03" db="EMBL/GenBank/DDBJ databases">
        <title>Ignatzschineria rhizosphaerae HR5S32.</title>
        <authorList>
            <person name="Sun J.Q."/>
            <person name="Feng J.Y."/>
        </authorList>
    </citation>
    <scope>NUCLEOTIDE SEQUENCE [LARGE SCALE GENOMIC DNA]</scope>
    <source>
        <strain evidence="6 7">HR5S32</strain>
    </source>
</reference>
<evidence type="ECO:0000256" key="3">
    <source>
        <dbReference type="ARBA" id="ARBA00023125"/>
    </source>
</evidence>
<dbReference type="SUPFAM" id="SSF53850">
    <property type="entry name" value="Periplasmic binding protein-like II"/>
    <property type="match status" value="1"/>
</dbReference>